<feature type="transmembrane region" description="Helical" evidence="8">
    <location>
        <begin position="221"/>
        <end position="240"/>
    </location>
</feature>
<evidence type="ECO:0000256" key="6">
    <source>
        <dbReference type="ARBA" id="ARBA00035642"/>
    </source>
</evidence>
<dbReference type="FunFam" id="1.10.3720.10:FF:000001">
    <property type="entry name" value="Glycine betaine ABC transporter, permease"/>
    <property type="match status" value="1"/>
</dbReference>
<evidence type="ECO:0000256" key="1">
    <source>
        <dbReference type="ARBA" id="ARBA00004141"/>
    </source>
</evidence>
<feature type="domain" description="ABC transmembrane type-1" evidence="9">
    <location>
        <begin position="21"/>
        <end position="200"/>
    </location>
</feature>
<sequence length="517" mass="56797">MFLANFFNFILLQKDKIIELLIQHMSLTVTSILIAIIVGVPLGIIISRISSLRKFVLGFVNLVQAVPSMALLGLLVPILGIGSKPAIFMVVVYSLLPIVKNTYIGITSIDPVVLESAKGIGLTRNQTLFKIQFPLALPIIMGGVRISAVTAVGLMTLAAFIGAGGLGYLVFSGVQTVNNNMILAGAIPSCIIALLVDYLFSKIEVAVTPKGLNPKAPKKNYIALKVISVVVVVSMLFVVFSSSFSSKKDTITIGSKDYTEQLILGNVYAELVEKNTNLKVKKNLNLGGSSVAFNAIKSGELDMYVDYTGTLLVNVMKHAPIKDADEAYNVVKDTMEKENQLTLLDPLGFNNTYTLAMMPETAEKYGINTISDLTKYGKEFTFSPTLEFENREDGLVGLSRDYGLKFKDVKAMNGSLRYTALDNNESQVIDAFLTDGLIKKFNLKILEDDKNFFVPYYAAPLVREDTLKKYPELEKVMNMLSGKINEETMRELNYQVDELGKSPEEVAHSFLVKEGLV</sequence>
<feature type="transmembrane region" description="Helical" evidence="8">
    <location>
        <begin position="181"/>
        <end position="200"/>
    </location>
</feature>
<dbReference type="SMR" id="A0A0H3N0D0"/>
<evidence type="ECO:0000256" key="7">
    <source>
        <dbReference type="ARBA" id="ARBA00035652"/>
    </source>
</evidence>
<evidence type="ECO:0000256" key="5">
    <source>
        <dbReference type="ARBA" id="ARBA00023136"/>
    </source>
</evidence>
<protein>
    <submittedName>
        <fullName evidence="10">Glycine betaine/carnitine/choline ABC transporter, substrate-binding protein</fullName>
    </submittedName>
</protein>
<dbReference type="PANTHER" id="PTHR30177">
    <property type="entry name" value="GLYCINE BETAINE/L-PROLINE TRANSPORT SYSTEM PERMEASE PROTEIN PROW"/>
    <property type="match status" value="1"/>
</dbReference>
<evidence type="ECO:0000313" key="11">
    <source>
        <dbReference type="Proteomes" id="UP000002068"/>
    </source>
</evidence>
<dbReference type="GO" id="GO:0022857">
    <property type="term" value="F:transmembrane transporter activity"/>
    <property type="evidence" value="ECO:0007669"/>
    <property type="project" value="InterPro"/>
</dbReference>
<evidence type="ECO:0000256" key="2">
    <source>
        <dbReference type="ARBA" id="ARBA00022448"/>
    </source>
</evidence>
<evidence type="ECO:0000259" key="9">
    <source>
        <dbReference type="PROSITE" id="PS50928"/>
    </source>
</evidence>
<comment type="subcellular location">
    <subcellularLocation>
        <location evidence="8">Cell membrane</location>
        <topology evidence="8">Multi-pass membrane protein</topology>
    </subcellularLocation>
    <subcellularLocation>
        <location evidence="1">Membrane</location>
        <topology evidence="1">Multi-pass membrane protein</topology>
    </subcellularLocation>
</comment>
<dbReference type="SUPFAM" id="SSF161098">
    <property type="entry name" value="MetI-like"/>
    <property type="match status" value="1"/>
</dbReference>
<organism evidence="10 11">
    <name type="scientific">Clostridioides difficile (strain CD196)</name>
    <name type="common">Peptoclostridium difficile</name>
    <dbReference type="NCBI Taxonomy" id="645462"/>
    <lineage>
        <taxon>Bacteria</taxon>
        <taxon>Bacillati</taxon>
        <taxon>Bacillota</taxon>
        <taxon>Clostridia</taxon>
        <taxon>Peptostreptococcales</taxon>
        <taxon>Peptostreptococcaceae</taxon>
        <taxon>Clostridioides</taxon>
    </lineage>
</organism>
<feature type="transmembrane region" description="Helical" evidence="8">
    <location>
        <begin position="135"/>
        <end position="161"/>
    </location>
</feature>
<dbReference type="GO" id="GO:0043190">
    <property type="term" value="C:ATP-binding cassette (ABC) transporter complex"/>
    <property type="evidence" value="ECO:0007669"/>
    <property type="project" value="InterPro"/>
</dbReference>
<keyword evidence="5 8" id="KW-0472">Membrane</keyword>
<evidence type="ECO:0000313" key="10">
    <source>
        <dbReference type="EMBL" id="CBA61625.1"/>
    </source>
</evidence>
<evidence type="ECO:0000256" key="4">
    <source>
        <dbReference type="ARBA" id="ARBA00022989"/>
    </source>
</evidence>
<keyword evidence="4 8" id="KW-1133">Transmembrane helix</keyword>
<dbReference type="CDD" id="cd13609">
    <property type="entry name" value="PBP2_Opu_like_1"/>
    <property type="match status" value="1"/>
</dbReference>
<dbReference type="InterPro" id="IPR000515">
    <property type="entry name" value="MetI-like"/>
</dbReference>
<dbReference type="Gene3D" id="3.40.190.10">
    <property type="entry name" value="Periplasmic binding protein-like II"/>
    <property type="match status" value="1"/>
</dbReference>
<name>A0A0H3N0D0_CLODC</name>
<keyword evidence="2 8" id="KW-0813">Transport</keyword>
<dbReference type="InterPro" id="IPR035906">
    <property type="entry name" value="MetI-like_sf"/>
</dbReference>
<dbReference type="AlphaFoldDB" id="A0A0H3N0D0"/>
<dbReference type="Gene3D" id="3.40.190.120">
    <property type="entry name" value="Osmoprotection protein (prox), domain 2"/>
    <property type="match status" value="1"/>
</dbReference>
<dbReference type="Pfam" id="PF00528">
    <property type="entry name" value="BPD_transp_1"/>
    <property type="match status" value="1"/>
</dbReference>
<dbReference type="EMBL" id="FN538970">
    <property type="protein sequence ID" value="CBA61625.1"/>
    <property type="molecule type" value="Genomic_DNA"/>
</dbReference>
<accession>A0A0H3N0D0</accession>
<dbReference type="InterPro" id="IPR007210">
    <property type="entry name" value="ABC_Gly_betaine_transp_sub-bd"/>
</dbReference>
<dbReference type="PANTHER" id="PTHR30177:SF4">
    <property type="entry name" value="OSMOPROTECTANT IMPORT PERMEASE PROTEIN OSMW"/>
    <property type="match status" value="1"/>
</dbReference>
<dbReference type="Pfam" id="PF04069">
    <property type="entry name" value="OpuAC"/>
    <property type="match status" value="1"/>
</dbReference>
<dbReference type="Gene3D" id="1.10.3720.10">
    <property type="entry name" value="MetI-like"/>
    <property type="match status" value="1"/>
</dbReference>
<proteinExistence type="inferred from homology"/>
<comment type="similarity">
    <text evidence="7">In the N-terminal section; belongs to the binding-protein-dependent transport system permease family.</text>
</comment>
<dbReference type="SUPFAM" id="SSF53850">
    <property type="entry name" value="Periplasmic binding protein-like II"/>
    <property type="match status" value="1"/>
</dbReference>
<evidence type="ECO:0000256" key="3">
    <source>
        <dbReference type="ARBA" id="ARBA00022692"/>
    </source>
</evidence>
<dbReference type="Proteomes" id="UP000002068">
    <property type="component" value="Chromosome"/>
</dbReference>
<gene>
    <name evidence="10" type="primary">opuCC</name>
    <name evidence="10" type="ordered locus">CD196_0851</name>
</gene>
<evidence type="ECO:0000256" key="8">
    <source>
        <dbReference type="RuleBase" id="RU363032"/>
    </source>
</evidence>
<dbReference type="InterPro" id="IPR051204">
    <property type="entry name" value="ABC_transp_perm/SBD"/>
</dbReference>
<reference evidence="10 11" key="1">
    <citation type="journal article" date="2009" name="Genome Biol.">
        <title>Comparative genome and phenotypic analysis of Clostridium difficile 027 strains provides insight into the evolution of a hypervirulent bacterium.</title>
        <authorList>
            <person name="Stabler R.A."/>
            <person name="He M."/>
            <person name="Dawson L."/>
            <person name="Martin M."/>
            <person name="Valiente E."/>
            <person name="Corton C."/>
            <person name="Lawley T.D."/>
            <person name="Sebaihia M."/>
            <person name="Quail M.A."/>
            <person name="Rose G."/>
            <person name="Gerding D.N."/>
            <person name="Gibert M."/>
            <person name="Popoff M.R."/>
            <person name="Parkhill J."/>
            <person name="Dougan G."/>
            <person name="Wren B.W."/>
        </authorList>
    </citation>
    <scope>NUCLEOTIDE SEQUENCE [LARGE SCALE GENOMIC DNA]</scope>
    <source>
        <strain evidence="10 11">CD196</strain>
    </source>
</reference>
<comment type="similarity">
    <text evidence="8">Belongs to the binding-protein-dependent transport system permease family.</text>
</comment>
<dbReference type="GO" id="GO:0031460">
    <property type="term" value="P:glycine betaine transport"/>
    <property type="evidence" value="ECO:0007669"/>
    <property type="project" value="TreeGrafter"/>
</dbReference>
<feature type="transmembrane region" description="Helical" evidence="8">
    <location>
        <begin position="86"/>
        <end position="114"/>
    </location>
</feature>
<feature type="transmembrane region" description="Helical" evidence="8">
    <location>
        <begin position="20"/>
        <end position="44"/>
    </location>
</feature>
<dbReference type="HOGENOM" id="CLU_038355_0_1_9"/>
<dbReference type="KEGG" id="cdc:CD196_0851"/>
<comment type="similarity">
    <text evidence="6">In the C-terminal section; belongs to the OsmX family.</text>
</comment>
<dbReference type="CDD" id="cd06261">
    <property type="entry name" value="TM_PBP2"/>
    <property type="match status" value="1"/>
</dbReference>
<keyword evidence="3 8" id="KW-0812">Transmembrane</keyword>
<feature type="transmembrane region" description="Helical" evidence="8">
    <location>
        <begin position="56"/>
        <end position="80"/>
    </location>
</feature>
<dbReference type="PROSITE" id="PS50928">
    <property type="entry name" value="ABC_TM1"/>
    <property type="match status" value="1"/>
</dbReference>